<reference evidence="1 2" key="1">
    <citation type="journal article" date="2013" name="PLoS Genet.">
        <title>A gene transfer agent and a dynamic repertoire of secretion systems hold the keys to the explosive radiation of the emerging pathogen Bartonella.</title>
        <authorList>
            <person name="Guy L."/>
            <person name="Nystedt B."/>
            <person name="Toft C."/>
            <person name="Zaremba-Niedzwiedzka K."/>
            <person name="Berglund E.C."/>
            <person name="Granberg F."/>
            <person name="Naslund K."/>
            <person name="Eriksson A.S."/>
            <person name="Andersson S.G."/>
        </authorList>
    </citation>
    <scope>NUCLEOTIDE SEQUENCE [LARGE SCALE GENOMIC DNA]</scope>
    <source>
        <strain evidence="2">m07a</strain>
    </source>
</reference>
<sequence length="108" mass="12783">MKFLKYLFCETSPKPMKKHFLGTAYGYDRYEPLVYLNSMTIQSAEYFYNLYEYEDGRRTFERSPGRVYDYDKTPDNADFSMIAQIRAWIHGGDLPKTINTLKNSTKYG</sequence>
<accession>N6VDQ7</accession>
<dbReference type="HOGENOM" id="CLU_135473_1_0_5"/>
<dbReference type="AlphaFoldDB" id="N6VDQ7"/>
<gene>
    <name evidence="1" type="ORF">m07a_07990</name>
</gene>
<dbReference type="RefSeq" id="WP_010703917.1">
    <property type="nucleotide sequence ID" value="NZ_KB915628.1"/>
</dbReference>
<comment type="caution">
    <text evidence="1">The sequence shown here is derived from an EMBL/GenBank/DDBJ whole genome shotgun (WGS) entry which is preliminary data.</text>
</comment>
<proteinExistence type="predicted"/>
<protein>
    <submittedName>
        <fullName evidence="1">Uncharacterized protein</fullName>
    </submittedName>
</protein>
<dbReference type="PATRIC" id="fig|1094496.3.peg.819"/>
<organism evidence="1 2">
    <name type="scientific">Bartonella schoenbuchensis m07a</name>
    <dbReference type="NCBI Taxonomy" id="1094496"/>
    <lineage>
        <taxon>Bacteria</taxon>
        <taxon>Pseudomonadati</taxon>
        <taxon>Pseudomonadota</taxon>
        <taxon>Alphaproteobacteria</taxon>
        <taxon>Hyphomicrobiales</taxon>
        <taxon>Bartonellaceae</taxon>
        <taxon>Bartonella</taxon>
    </lineage>
</organism>
<dbReference type="EMBL" id="AGWC01000004">
    <property type="protein sequence ID" value="ENN91910.1"/>
    <property type="molecule type" value="Genomic_DNA"/>
</dbReference>
<dbReference type="Proteomes" id="UP000014242">
    <property type="component" value="Unassembled WGS sequence"/>
</dbReference>
<keyword evidence="2" id="KW-1185">Reference proteome</keyword>
<evidence type="ECO:0000313" key="1">
    <source>
        <dbReference type="EMBL" id="ENN91910.1"/>
    </source>
</evidence>
<name>N6VDQ7_9HYPH</name>
<evidence type="ECO:0000313" key="2">
    <source>
        <dbReference type="Proteomes" id="UP000014242"/>
    </source>
</evidence>